<gene>
    <name evidence="1" type="ORF">ETAA1_37260</name>
</gene>
<dbReference type="Pfam" id="PF13646">
    <property type="entry name" value="HEAT_2"/>
    <property type="match status" value="1"/>
</dbReference>
<dbReference type="InterPro" id="IPR016024">
    <property type="entry name" value="ARM-type_fold"/>
</dbReference>
<dbReference type="RefSeq" id="WP_202920214.1">
    <property type="nucleotide sequence ID" value="NZ_CP036273.1"/>
</dbReference>
<dbReference type="KEGG" id="uli:ETAA1_37260"/>
<evidence type="ECO:0000313" key="2">
    <source>
        <dbReference type="Proteomes" id="UP000319576"/>
    </source>
</evidence>
<reference evidence="1 2" key="1">
    <citation type="submission" date="2019-02" db="EMBL/GenBank/DDBJ databases">
        <title>Deep-cultivation of Planctomycetes and their phenomic and genomic characterization uncovers novel biology.</title>
        <authorList>
            <person name="Wiegand S."/>
            <person name="Jogler M."/>
            <person name="Boedeker C."/>
            <person name="Pinto D."/>
            <person name="Vollmers J."/>
            <person name="Rivas-Marin E."/>
            <person name="Kohn T."/>
            <person name="Peeters S.H."/>
            <person name="Heuer A."/>
            <person name="Rast P."/>
            <person name="Oberbeckmann S."/>
            <person name="Bunk B."/>
            <person name="Jeske O."/>
            <person name="Meyerdierks A."/>
            <person name="Storesund J.E."/>
            <person name="Kallscheuer N."/>
            <person name="Luecker S."/>
            <person name="Lage O.M."/>
            <person name="Pohl T."/>
            <person name="Merkel B.J."/>
            <person name="Hornburger P."/>
            <person name="Mueller R.-W."/>
            <person name="Bruemmer F."/>
            <person name="Labrenz M."/>
            <person name="Spormann A.M."/>
            <person name="Op den Camp H."/>
            <person name="Overmann J."/>
            <person name="Amann R."/>
            <person name="Jetten M.S.M."/>
            <person name="Mascher T."/>
            <person name="Medema M.H."/>
            <person name="Devos D.P."/>
            <person name="Kaster A.-K."/>
            <person name="Ovreas L."/>
            <person name="Rohde M."/>
            <person name="Galperin M.Y."/>
            <person name="Jogler C."/>
        </authorList>
    </citation>
    <scope>NUCLEOTIDE SEQUENCE [LARGE SCALE GENOMIC DNA]</scope>
    <source>
        <strain evidence="1 2">ETA_A1</strain>
    </source>
</reference>
<dbReference type="Gene3D" id="1.25.10.10">
    <property type="entry name" value="Leucine-rich Repeat Variant"/>
    <property type="match status" value="1"/>
</dbReference>
<dbReference type="EMBL" id="CP036273">
    <property type="protein sequence ID" value="QDU21753.1"/>
    <property type="molecule type" value="Genomic_DNA"/>
</dbReference>
<dbReference type="AlphaFoldDB" id="A0A517XW69"/>
<organism evidence="1 2">
    <name type="scientific">Urbifossiella limnaea</name>
    <dbReference type="NCBI Taxonomy" id="2528023"/>
    <lineage>
        <taxon>Bacteria</taxon>
        <taxon>Pseudomonadati</taxon>
        <taxon>Planctomycetota</taxon>
        <taxon>Planctomycetia</taxon>
        <taxon>Gemmatales</taxon>
        <taxon>Gemmataceae</taxon>
        <taxon>Urbifossiella</taxon>
    </lineage>
</organism>
<accession>A0A517XW69</accession>
<keyword evidence="2" id="KW-1185">Reference proteome</keyword>
<name>A0A517XW69_9BACT</name>
<sequence length="203" mass="22210">MAVPQKMLAEFAHVTDPARDPPSLVGLDQVDWAAVDHAHGPATDFPVLLRALVSDDPDARGFALQLLYETVWHQGTVWEATAHTVPFLYRVLAADGTPDKQSVVHLLSTIADCQTGASGHMDASRRAVGERLDLLYPYLRDPNPEIRQAVAWAVGHYPEVVARRLPDLEAALRDEPDEYTRGALREAIACCTSAAPDRGLNVE</sequence>
<dbReference type="InterPro" id="IPR011989">
    <property type="entry name" value="ARM-like"/>
</dbReference>
<proteinExistence type="predicted"/>
<protein>
    <submittedName>
        <fullName evidence="1">HEAT repeat protein</fullName>
    </submittedName>
</protein>
<dbReference type="Proteomes" id="UP000319576">
    <property type="component" value="Chromosome"/>
</dbReference>
<dbReference type="SUPFAM" id="SSF48371">
    <property type="entry name" value="ARM repeat"/>
    <property type="match status" value="1"/>
</dbReference>
<evidence type="ECO:0000313" key="1">
    <source>
        <dbReference type="EMBL" id="QDU21753.1"/>
    </source>
</evidence>